<evidence type="ECO:0000313" key="2">
    <source>
        <dbReference type="Ensembl" id="ENSCSAVP00000010369.1"/>
    </source>
</evidence>
<evidence type="ECO:0000256" key="1">
    <source>
        <dbReference type="SAM" id="MobiDB-lite"/>
    </source>
</evidence>
<name>H2YYF8_CIOSA</name>
<reference evidence="2" key="3">
    <citation type="submission" date="2025-09" db="UniProtKB">
        <authorList>
            <consortium name="Ensembl"/>
        </authorList>
    </citation>
    <scope>IDENTIFICATION</scope>
</reference>
<accession>H2YYF8</accession>
<dbReference type="OMA" id="FANENRM"/>
<organism evidence="2 3">
    <name type="scientific">Ciona savignyi</name>
    <name type="common">Pacific transparent sea squirt</name>
    <dbReference type="NCBI Taxonomy" id="51511"/>
    <lineage>
        <taxon>Eukaryota</taxon>
        <taxon>Metazoa</taxon>
        <taxon>Chordata</taxon>
        <taxon>Tunicata</taxon>
        <taxon>Ascidiacea</taxon>
        <taxon>Phlebobranchia</taxon>
        <taxon>Cionidae</taxon>
        <taxon>Ciona</taxon>
    </lineage>
</organism>
<dbReference type="Proteomes" id="UP000007875">
    <property type="component" value="Unassembled WGS sequence"/>
</dbReference>
<dbReference type="HOGENOM" id="CLU_1153905_0_0_1"/>
<dbReference type="InParanoid" id="H2YYF8"/>
<dbReference type="Ensembl" id="ENSCSAVT00000010494.1">
    <property type="protein sequence ID" value="ENSCSAVP00000010369.1"/>
    <property type="gene ID" value="ENSCSAVG00000006104.1"/>
</dbReference>
<dbReference type="AlphaFoldDB" id="H2YYF8"/>
<keyword evidence="3" id="KW-1185">Reference proteome</keyword>
<reference evidence="3" key="1">
    <citation type="submission" date="2003-08" db="EMBL/GenBank/DDBJ databases">
        <authorList>
            <person name="Birren B."/>
            <person name="Nusbaum C."/>
            <person name="Abebe A."/>
            <person name="Abouelleil A."/>
            <person name="Adekoya E."/>
            <person name="Ait-zahra M."/>
            <person name="Allen N."/>
            <person name="Allen T."/>
            <person name="An P."/>
            <person name="Anderson M."/>
            <person name="Anderson S."/>
            <person name="Arachchi H."/>
            <person name="Armbruster J."/>
            <person name="Bachantsang P."/>
            <person name="Baldwin J."/>
            <person name="Barry A."/>
            <person name="Bayul T."/>
            <person name="Blitshsteyn B."/>
            <person name="Bloom T."/>
            <person name="Blye J."/>
            <person name="Boguslavskiy L."/>
            <person name="Borowsky M."/>
            <person name="Boukhgalter B."/>
            <person name="Brunache A."/>
            <person name="Butler J."/>
            <person name="Calixte N."/>
            <person name="Calvo S."/>
            <person name="Camarata J."/>
            <person name="Campo K."/>
            <person name="Chang J."/>
            <person name="Cheshatsang Y."/>
            <person name="Citroen M."/>
            <person name="Collymore A."/>
            <person name="Considine T."/>
            <person name="Cook A."/>
            <person name="Cooke P."/>
            <person name="Corum B."/>
            <person name="Cuomo C."/>
            <person name="David R."/>
            <person name="Dawoe T."/>
            <person name="Degray S."/>
            <person name="Dodge S."/>
            <person name="Dooley K."/>
            <person name="Dorje P."/>
            <person name="Dorjee K."/>
            <person name="Dorris L."/>
            <person name="Duffey N."/>
            <person name="Dupes A."/>
            <person name="Elkins T."/>
            <person name="Engels R."/>
            <person name="Erickson J."/>
            <person name="Farina A."/>
            <person name="Faro S."/>
            <person name="Ferreira P."/>
            <person name="Fischer H."/>
            <person name="Fitzgerald M."/>
            <person name="Foley K."/>
            <person name="Gage D."/>
            <person name="Galagan J."/>
            <person name="Gearin G."/>
            <person name="Gnerre S."/>
            <person name="Gnirke A."/>
            <person name="Goyette A."/>
            <person name="Graham J."/>
            <person name="Grandbois E."/>
            <person name="Gyaltsen K."/>
            <person name="Hafez N."/>
            <person name="Hagopian D."/>
            <person name="Hagos B."/>
            <person name="Hall J."/>
            <person name="Hatcher B."/>
            <person name="Heller A."/>
            <person name="Higgins H."/>
            <person name="Honan T."/>
            <person name="Horn A."/>
            <person name="Houde N."/>
            <person name="Hughes L."/>
            <person name="Hulme W."/>
            <person name="Husby E."/>
            <person name="Iliev I."/>
            <person name="Jaffe D."/>
            <person name="Jones C."/>
            <person name="Kamal M."/>
            <person name="Kamat A."/>
            <person name="Kamvysselis M."/>
            <person name="Karlsson E."/>
            <person name="Kells C."/>
            <person name="Kieu A."/>
            <person name="Kisner P."/>
            <person name="Kodira C."/>
            <person name="Kulbokas E."/>
            <person name="Labutti K."/>
            <person name="Lama D."/>
            <person name="Landers T."/>
            <person name="Leger J."/>
            <person name="Levine S."/>
            <person name="Lewis D."/>
            <person name="Lewis T."/>
            <person name="Lindblad-toh K."/>
            <person name="Liu X."/>
            <person name="Lokyitsang T."/>
            <person name="Lokyitsang Y."/>
            <person name="Lucien O."/>
            <person name="Lui A."/>
            <person name="Ma L.J."/>
            <person name="Mabbitt R."/>
            <person name="Macdonald J."/>
            <person name="Maclean C."/>
            <person name="Major J."/>
            <person name="Manning J."/>
            <person name="Marabella R."/>
            <person name="Maru K."/>
            <person name="Matthews C."/>
            <person name="Mauceli E."/>
            <person name="Mccarthy M."/>
            <person name="Mcdonough S."/>
            <person name="Mcghee T."/>
            <person name="Meldrim J."/>
            <person name="Meneus L."/>
            <person name="Mesirov J."/>
            <person name="Mihalev A."/>
            <person name="Mihova T."/>
            <person name="Mikkelsen T."/>
            <person name="Mlenga V."/>
            <person name="Moru K."/>
            <person name="Mozes J."/>
            <person name="Mulrain L."/>
            <person name="Munson G."/>
            <person name="Naylor J."/>
            <person name="Newes C."/>
            <person name="Nguyen C."/>
            <person name="Nguyen N."/>
            <person name="Nguyen T."/>
            <person name="Nicol R."/>
            <person name="Nielsen C."/>
            <person name="Nizzari M."/>
            <person name="Norbu C."/>
            <person name="Norbu N."/>
            <person name="O'donnell P."/>
            <person name="Okoawo O."/>
            <person name="O'leary S."/>
            <person name="Omotosho B."/>
            <person name="O'neill K."/>
            <person name="Osman S."/>
            <person name="Parker S."/>
            <person name="Perrin D."/>
            <person name="Phunkhang P."/>
            <person name="Piqani B."/>
            <person name="Purcell S."/>
            <person name="Rachupka T."/>
            <person name="Ramasamy U."/>
            <person name="Rameau R."/>
            <person name="Ray V."/>
            <person name="Raymond C."/>
            <person name="Retta R."/>
            <person name="Richardson S."/>
            <person name="Rise C."/>
            <person name="Rodriguez J."/>
            <person name="Rogers J."/>
            <person name="Rogov P."/>
            <person name="Rutman M."/>
            <person name="Schupbach R."/>
            <person name="Seaman C."/>
            <person name="Settipalli S."/>
            <person name="Sharpe T."/>
            <person name="Sheridan J."/>
            <person name="Sherpa N."/>
            <person name="Shi J."/>
            <person name="Smirnov S."/>
            <person name="Smith C."/>
            <person name="Sougnez C."/>
            <person name="Spencer B."/>
            <person name="Stalker J."/>
            <person name="Stange-thomann N."/>
            <person name="Stavropoulos S."/>
            <person name="Stetson K."/>
            <person name="Stone C."/>
            <person name="Stone S."/>
            <person name="Stubbs M."/>
            <person name="Talamas J."/>
            <person name="Tchuinga P."/>
            <person name="Tenzing P."/>
            <person name="Tesfaye S."/>
            <person name="Theodore J."/>
            <person name="Thoulutsang Y."/>
            <person name="Topham K."/>
            <person name="Towey S."/>
            <person name="Tsamla T."/>
            <person name="Tsomo N."/>
            <person name="Vallee D."/>
            <person name="Vassiliev H."/>
            <person name="Venkataraman V."/>
            <person name="Vinson J."/>
            <person name="Vo A."/>
            <person name="Wade C."/>
            <person name="Wang S."/>
            <person name="Wangchuk T."/>
            <person name="Wangdi T."/>
            <person name="Whittaker C."/>
            <person name="Wilkinson J."/>
            <person name="Wu Y."/>
            <person name="Wyman D."/>
            <person name="Yadav S."/>
            <person name="Yang S."/>
            <person name="Yang X."/>
            <person name="Yeager S."/>
            <person name="Yee E."/>
            <person name="Young G."/>
            <person name="Zainoun J."/>
            <person name="Zembeck L."/>
            <person name="Zimmer A."/>
            <person name="Zody M."/>
            <person name="Lander E."/>
        </authorList>
    </citation>
    <scope>NUCLEOTIDE SEQUENCE [LARGE SCALE GENOMIC DNA]</scope>
</reference>
<evidence type="ECO:0000313" key="3">
    <source>
        <dbReference type="Proteomes" id="UP000007875"/>
    </source>
</evidence>
<proteinExistence type="predicted"/>
<feature type="region of interest" description="Disordered" evidence="1">
    <location>
        <begin position="40"/>
        <end position="72"/>
    </location>
</feature>
<protein>
    <submittedName>
        <fullName evidence="2">Uncharacterized protein</fullName>
    </submittedName>
</protein>
<dbReference type="GeneTree" id="ENSGT00530000067702"/>
<reference evidence="2" key="2">
    <citation type="submission" date="2025-08" db="UniProtKB">
        <authorList>
            <consortium name="Ensembl"/>
        </authorList>
    </citation>
    <scope>IDENTIFICATION</scope>
</reference>
<sequence>MTSSIRIDDDLIEVTLDDDGSTPSGEFVELPCIMDNRPGTPYESVESDFSESSTEIDPVTKPPLPNKKLIRHMPSKSDTGIKPLQNIQKREMESYITTHFIEISFPWAEVTSSLSTLRFTRSLEFTHAWNYYGADKRLLVVTVDNVTSQTIRLRDPSLLLLNSSRVETTQLFSSKEKTIKAGSNMVCAWKVNGSTHFSSIINAQFVVDVVSSCDVTDDVMSPGDDVIVSKATYKFELDNIQ</sequence>